<reference evidence="11" key="1">
    <citation type="submission" date="2014-08" db="EMBL/GenBank/DDBJ databases">
        <authorList>
            <person name="Edwards T."/>
        </authorList>
    </citation>
    <scope>NUCLEOTIDE SEQUENCE [LARGE SCALE GENOMIC DNA]</scope>
</reference>
<keyword evidence="4 5" id="KW-0274">FAD</keyword>
<dbReference type="Pfam" id="PF00732">
    <property type="entry name" value="GMC_oxred_N"/>
    <property type="match status" value="1"/>
</dbReference>
<dbReference type="GO" id="GO:0050660">
    <property type="term" value="F:flavin adenine dinucleotide binding"/>
    <property type="evidence" value="ECO:0007669"/>
    <property type="project" value="InterPro"/>
</dbReference>
<feature type="domain" description="Glucose-methanol-choline oxidoreductase N-terminal" evidence="8">
    <location>
        <begin position="85"/>
        <end position="108"/>
    </location>
</feature>
<evidence type="ECO:0000256" key="5">
    <source>
        <dbReference type="PIRSR" id="PIRSR000137-2"/>
    </source>
</evidence>
<dbReference type="SUPFAM" id="SSF54373">
    <property type="entry name" value="FAD-linked reductases, C-terminal domain"/>
    <property type="match status" value="1"/>
</dbReference>
<sequence>MSQAAGQFDFIIVGAGTAGCLLADRLSEDPANSVCLIEAGPRDNHPFIHLPAGYIKTLFNPAYTWRFETEPSAGSAGRRIATTQGKTLGGSSSINGLVYNRGQAADYDAWAQMGNRGWSYEDVLPFFRRTEKRLGDGDNRFRGRNGGLYVTDLDWHHPLCDAFVKGVMEAGIPFNPDYNGAEQAGVGYYQRVIHKGQRRSSAKSFLRAALKRPNLTLMTNAQVSCVNFADRKAVGVTVQRPDGSEQRLGANREIVVAAGAVNSPRLLQVSGIGPAPVLEALGVKPVRVLEGVGENLRDHWAVRVVARVRGVRTINRMVNGLPLVGQAMRWALGRPNVLSVSPSLAHVFWKSDPVLAVPDLQMTFTPASYKEGVAGLLDSFDGMTCGVWQQRPESTGHVRARSRDPRGNPAIQPNYLSHEIDQRAIVSGVRLARRLLETDPLKSYFLGRESPGPDIVTDDEILDFARRKGSTVFHLIGTCRMGPAQDRRAVVDDRLRVHGVDGLRVVDSSIMPTMPSANTMAATYMIAEKGADAVLRGA</sequence>
<dbReference type="Proteomes" id="UP000182888">
    <property type="component" value="Unassembled WGS sequence"/>
</dbReference>
<dbReference type="EMBL" id="CCND01000017">
    <property type="protein sequence ID" value="CDX58885.1"/>
    <property type="molecule type" value="Genomic_DNA"/>
</dbReference>
<evidence type="ECO:0000259" key="9">
    <source>
        <dbReference type="PROSITE" id="PS00624"/>
    </source>
</evidence>
<dbReference type="InterPro" id="IPR012132">
    <property type="entry name" value="GMC_OxRdtase"/>
</dbReference>
<name>A0A0K2W0Y3_MESPL</name>
<evidence type="ECO:0000256" key="6">
    <source>
        <dbReference type="RuleBase" id="RU003968"/>
    </source>
</evidence>
<dbReference type="Pfam" id="PF05199">
    <property type="entry name" value="GMC_oxred_C"/>
    <property type="match status" value="1"/>
</dbReference>
<accession>A0A0K2W0Y3</accession>
<dbReference type="Gene3D" id="3.50.50.60">
    <property type="entry name" value="FAD/NAD(P)-binding domain"/>
    <property type="match status" value="1"/>
</dbReference>
<dbReference type="InterPro" id="IPR007867">
    <property type="entry name" value="GMC_OxRtase_C"/>
</dbReference>
<protein>
    <submittedName>
        <fullName evidence="10">L-sorbose 1-dehydrogenase</fullName>
        <ecNumber evidence="10">1.1.99.32</ecNumber>
    </submittedName>
</protein>
<evidence type="ECO:0000256" key="4">
    <source>
        <dbReference type="ARBA" id="ARBA00022827"/>
    </source>
</evidence>
<evidence type="ECO:0000256" key="3">
    <source>
        <dbReference type="ARBA" id="ARBA00022630"/>
    </source>
</evidence>
<dbReference type="InterPro" id="IPR036188">
    <property type="entry name" value="FAD/NAD-bd_sf"/>
</dbReference>
<keyword evidence="3 6" id="KW-0285">Flavoprotein</keyword>
<evidence type="ECO:0000256" key="1">
    <source>
        <dbReference type="ARBA" id="ARBA00001974"/>
    </source>
</evidence>
<feature type="region of interest" description="Disordered" evidence="7">
    <location>
        <begin position="391"/>
        <end position="412"/>
    </location>
</feature>
<evidence type="ECO:0000256" key="7">
    <source>
        <dbReference type="SAM" id="MobiDB-lite"/>
    </source>
</evidence>
<feature type="binding site" evidence="5">
    <location>
        <position position="223"/>
    </location>
    <ligand>
        <name>FAD</name>
        <dbReference type="ChEBI" id="CHEBI:57692"/>
    </ligand>
</feature>
<dbReference type="EC" id="1.1.99.32" evidence="10"/>
<organism evidence="10 11">
    <name type="scientific">Mesorhizobium plurifarium</name>
    <dbReference type="NCBI Taxonomy" id="69974"/>
    <lineage>
        <taxon>Bacteria</taxon>
        <taxon>Pseudomonadati</taxon>
        <taxon>Pseudomonadota</taxon>
        <taxon>Alphaproteobacteria</taxon>
        <taxon>Hyphomicrobiales</taxon>
        <taxon>Phyllobacteriaceae</taxon>
        <taxon>Mesorhizobium</taxon>
    </lineage>
</organism>
<dbReference type="PANTHER" id="PTHR11552:SF147">
    <property type="entry name" value="CHOLINE DEHYDROGENASE, MITOCHONDRIAL"/>
    <property type="match status" value="1"/>
</dbReference>
<evidence type="ECO:0000259" key="8">
    <source>
        <dbReference type="PROSITE" id="PS00623"/>
    </source>
</evidence>
<dbReference type="InterPro" id="IPR000172">
    <property type="entry name" value="GMC_OxRdtase_N"/>
</dbReference>
<dbReference type="SUPFAM" id="SSF51905">
    <property type="entry name" value="FAD/NAD(P)-binding domain"/>
    <property type="match status" value="1"/>
</dbReference>
<evidence type="ECO:0000313" key="11">
    <source>
        <dbReference type="Proteomes" id="UP000182888"/>
    </source>
</evidence>
<gene>
    <name evidence="10" type="ORF">MPL1032_240308</name>
</gene>
<feature type="domain" description="Glucose-methanol-choline oxidoreductase N-terminal" evidence="9">
    <location>
        <begin position="259"/>
        <end position="273"/>
    </location>
</feature>
<evidence type="ECO:0000313" key="10">
    <source>
        <dbReference type="EMBL" id="CDX58885.1"/>
    </source>
</evidence>
<dbReference type="PROSITE" id="PS00624">
    <property type="entry name" value="GMC_OXRED_2"/>
    <property type="match status" value="1"/>
</dbReference>
<dbReference type="GO" id="GO:0016614">
    <property type="term" value="F:oxidoreductase activity, acting on CH-OH group of donors"/>
    <property type="evidence" value="ECO:0007669"/>
    <property type="project" value="InterPro"/>
</dbReference>
<keyword evidence="10" id="KW-0560">Oxidoreductase</keyword>
<comment type="cofactor">
    <cofactor evidence="1 5">
        <name>FAD</name>
        <dbReference type="ChEBI" id="CHEBI:57692"/>
    </cofactor>
</comment>
<dbReference type="PIRSF" id="PIRSF000137">
    <property type="entry name" value="Alcohol_oxidase"/>
    <property type="match status" value="1"/>
</dbReference>
<evidence type="ECO:0000256" key="2">
    <source>
        <dbReference type="ARBA" id="ARBA00010790"/>
    </source>
</evidence>
<comment type="similarity">
    <text evidence="2 6">Belongs to the GMC oxidoreductase family.</text>
</comment>
<dbReference type="PANTHER" id="PTHR11552">
    <property type="entry name" value="GLUCOSE-METHANOL-CHOLINE GMC OXIDOREDUCTASE"/>
    <property type="match status" value="1"/>
</dbReference>
<proteinExistence type="inferred from homology"/>
<feature type="binding site" evidence="5">
    <location>
        <begin position="95"/>
        <end position="98"/>
    </location>
    <ligand>
        <name>FAD</name>
        <dbReference type="ChEBI" id="CHEBI:57692"/>
    </ligand>
</feature>
<dbReference type="AlphaFoldDB" id="A0A0K2W0Y3"/>
<dbReference type="Gene3D" id="3.30.560.10">
    <property type="entry name" value="Glucose Oxidase, domain 3"/>
    <property type="match status" value="1"/>
</dbReference>
<dbReference type="PROSITE" id="PS00623">
    <property type="entry name" value="GMC_OXRED_1"/>
    <property type="match status" value="1"/>
</dbReference>